<name>A0A1T5J1F0_9BACT</name>
<sequence>MNRTIGSPHYLTVKNPETVSLIEIPVLFYSHFYMIVSELLEEKSNQCSKYIAYPDGDGLKFICYINDINTGEIKILSHELMDGDKKQLLSLSKDFHSMYSFESEIAKNFGIDFLYLTSLPTQRL</sequence>
<protein>
    <submittedName>
        <fullName evidence="1">Uncharacterized protein</fullName>
    </submittedName>
</protein>
<dbReference type="EMBL" id="FUZU01000001">
    <property type="protein sequence ID" value="SKC45220.1"/>
    <property type="molecule type" value="Genomic_DNA"/>
</dbReference>
<dbReference type="RefSeq" id="WP_143785582.1">
    <property type="nucleotide sequence ID" value="NZ_FUZU01000001.1"/>
</dbReference>
<organism evidence="1 2">
    <name type="scientific">Ohtaekwangia koreensis</name>
    <dbReference type="NCBI Taxonomy" id="688867"/>
    <lineage>
        <taxon>Bacteria</taxon>
        <taxon>Pseudomonadati</taxon>
        <taxon>Bacteroidota</taxon>
        <taxon>Cytophagia</taxon>
        <taxon>Cytophagales</taxon>
        <taxon>Fulvivirgaceae</taxon>
        <taxon>Ohtaekwangia</taxon>
    </lineage>
</organism>
<accession>A0A1T5J1F0</accession>
<proteinExistence type="predicted"/>
<keyword evidence="2" id="KW-1185">Reference proteome</keyword>
<dbReference type="Proteomes" id="UP000190961">
    <property type="component" value="Unassembled WGS sequence"/>
</dbReference>
<reference evidence="1 2" key="1">
    <citation type="submission" date="2017-02" db="EMBL/GenBank/DDBJ databases">
        <authorList>
            <person name="Peterson S.W."/>
        </authorList>
    </citation>
    <scope>NUCLEOTIDE SEQUENCE [LARGE SCALE GENOMIC DNA]</scope>
    <source>
        <strain evidence="1 2">DSM 25262</strain>
    </source>
</reference>
<evidence type="ECO:0000313" key="2">
    <source>
        <dbReference type="Proteomes" id="UP000190961"/>
    </source>
</evidence>
<dbReference type="STRING" id="688867.SAMN05660236_0642"/>
<dbReference type="OrthoDB" id="9801496at2"/>
<gene>
    <name evidence="1" type="ORF">SAMN05660236_0642</name>
</gene>
<evidence type="ECO:0000313" key="1">
    <source>
        <dbReference type="EMBL" id="SKC45220.1"/>
    </source>
</evidence>
<dbReference type="AlphaFoldDB" id="A0A1T5J1F0"/>